<name>A0AAE0GV61_9CHLO</name>
<reference evidence="2 3" key="1">
    <citation type="journal article" date="2015" name="Genome Biol. Evol.">
        <title>Comparative Genomics of a Bacterivorous Green Alga Reveals Evolutionary Causalities and Consequences of Phago-Mixotrophic Mode of Nutrition.</title>
        <authorList>
            <person name="Burns J.A."/>
            <person name="Paasch A."/>
            <person name="Narechania A."/>
            <person name="Kim E."/>
        </authorList>
    </citation>
    <scope>NUCLEOTIDE SEQUENCE [LARGE SCALE GENOMIC DNA]</scope>
    <source>
        <strain evidence="2 3">PLY_AMNH</strain>
    </source>
</reference>
<feature type="region of interest" description="Disordered" evidence="1">
    <location>
        <begin position="26"/>
        <end position="54"/>
    </location>
</feature>
<feature type="region of interest" description="Disordered" evidence="1">
    <location>
        <begin position="257"/>
        <end position="277"/>
    </location>
</feature>
<feature type="compositionally biased region" description="Pro residues" evidence="1">
    <location>
        <begin position="409"/>
        <end position="430"/>
    </location>
</feature>
<evidence type="ECO:0000313" key="2">
    <source>
        <dbReference type="EMBL" id="KAK3284887.1"/>
    </source>
</evidence>
<protein>
    <submittedName>
        <fullName evidence="2">Uncharacterized protein</fullName>
    </submittedName>
</protein>
<dbReference type="AlphaFoldDB" id="A0AAE0GV61"/>
<sequence length="476" mass="50163">MVHTYLSKAPGVNLEVLTFGFKGKEARRKDTEDGEAEVEEERAGGRVSSAQFWDRGPMTSDASFKAIAEVAEQKKQAAADTQVRKRQAAVKEMERSAKYAKLAEGARKKVEHQARNHVKLAKLVKEELVGMLKAMGETPATSAKKADMEALVQQLFVDAGTVTFTVYTDDQCTELPPRNSVVTLDDTVSCNETPDSSISDLVCSADKITYTNHPNTADCSASPIANELPVGVCTYFPGPVSTWKLIDASTYTCYSGEGDSEATPSPTADSEATPSSSAGGSFEYAIYLDSECTQLGGIGSDMPPWTFDTEVCNSWAGGVGDNSMKISSCSSTCICFTQTAGNRDCSATPNQNVKEACLDTCVEDAQGTFVSMLSFNGCSEALTVSDAEYSCATTGMASDSPSGQVPTPASSPSPSPPSSTSSPPPSPSPPVDDGADEQENVNPPPPLVDDNGQNVLRAALAIPLALLMGLCALMHA</sequence>
<proteinExistence type="predicted"/>
<comment type="caution">
    <text evidence="2">The sequence shown here is derived from an EMBL/GenBank/DDBJ whole genome shotgun (WGS) entry which is preliminary data.</text>
</comment>
<keyword evidence="3" id="KW-1185">Reference proteome</keyword>
<accession>A0AAE0GV61</accession>
<feature type="compositionally biased region" description="Polar residues" evidence="1">
    <location>
        <begin position="395"/>
        <end position="405"/>
    </location>
</feature>
<organism evidence="2 3">
    <name type="scientific">Cymbomonas tetramitiformis</name>
    <dbReference type="NCBI Taxonomy" id="36881"/>
    <lineage>
        <taxon>Eukaryota</taxon>
        <taxon>Viridiplantae</taxon>
        <taxon>Chlorophyta</taxon>
        <taxon>Pyramimonadophyceae</taxon>
        <taxon>Pyramimonadales</taxon>
        <taxon>Pyramimonadaceae</taxon>
        <taxon>Cymbomonas</taxon>
    </lineage>
</organism>
<dbReference type="Proteomes" id="UP001190700">
    <property type="component" value="Unassembled WGS sequence"/>
</dbReference>
<dbReference type="EMBL" id="LGRX02002101">
    <property type="protein sequence ID" value="KAK3284887.1"/>
    <property type="molecule type" value="Genomic_DNA"/>
</dbReference>
<gene>
    <name evidence="2" type="ORF">CYMTET_7484</name>
</gene>
<feature type="region of interest" description="Disordered" evidence="1">
    <location>
        <begin position="395"/>
        <end position="451"/>
    </location>
</feature>
<evidence type="ECO:0000256" key="1">
    <source>
        <dbReference type="SAM" id="MobiDB-lite"/>
    </source>
</evidence>
<evidence type="ECO:0000313" key="3">
    <source>
        <dbReference type="Proteomes" id="UP001190700"/>
    </source>
</evidence>
<feature type="compositionally biased region" description="Polar residues" evidence="1">
    <location>
        <begin position="262"/>
        <end position="277"/>
    </location>
</feature>